<dbReference type="SUPFAM" id="SSF46689">
    <property type="entry name" value="Homeodomain-like"/>
    <property type="match status" value="1"/>
</dbReference>
<keyword evidence="1 4" id="KW-0238">DNA-binding</keyword>
<evidence type="ECO:0000259" key="6">
    <source>
        <dbReference type="PROSITE" id="PS50071"/>
    </source>
</evidence>
<feature type="compositionally biased region" description="Basic and acidic residues" evidence="5">
    <location>
        <begin position="364"/>
        <end position="378"/>
    </location>
</feature>
<evidence type="ECO:0000256" key="3">
    <source>
        <dbReference type="ARBA" id="ARBA00023242"/>
    </source>
</evidence>
<keyword evidence="2 4" id="KW-0371">Homeobox</keyword>
<comment type="caution">
    <text evidence="7">The sequence shown here is derived from an EMBL/GenBank/DDBJ whole genome shotgun (WGS) entry which is preliminary data.</text>
</comment>
<dbReference type="PROSITE" id="PS50071">
    <property type="entry name" value="HOMEOBOX_2"/>
    <property type="match status" value="1"/>
</dbReference>
<name>A0AAV7YES7_9EUKA</name>
<evidence type="ECO:0000256" key="1">
    <source>
        <dbReference type="ARBA" id="ARBA00023125"/>
    </source>
</evidence>
<keyword evidence="3 4" id="KW-0539">Nucleus</keyword>
<dbReference type="InterPro" id="IPR009057">
    <property type="entry name" value="Homeodomain-like_sf"/>
</dbReference>
<sequence>MLNSTLELDEYFWCSTETSSDHESSSSEKENFVNEQTNLVLEEVKKVQQPSQTLQEDLGCIKNSTKTDFDWKLNCRKTQLNYYGQTVIEDNSLSNAFYLPNYDNTDCFCENTNFISWLICEQQDSDLKMFLDEPSFEVDPILDKPIPTDNFMIERNSSEQTNWLSEETCISIKGDQSEITTTLNQSKNSQQLSVNPKFQYDLELQTISDDLLLLPNNFDNFENIINCNDKPSTTKEKLLKHGQNESKSNKDLPGETIKDDDDFSTIFPNIDHFFINHQEGISNVNHNNRERDFTDNLKNRDFTGTNNYNELTFSHIDNVSFDLNYPEKFVEQNEKVSQTKKEKVVKEKEAKKEKNQVKKKKKEKEKERQKQKQKEAETNFKTNIHQKKKADRKTSIVNTKTKTLFTKQKTKTKPKKQARRKTKKIKKIVKPTEKMQNLKYLRHKIKIQNESKKRQKSKTNPKVCPINSFILSDEEWEEWNKDEDGEEWGELENSFQNNAVNRKRQKSFVAKSSPNAKIRKTNNANKKSKKSYKIYADEVDWDRRTWQFVFGPKKRLTILKKQRKSRSERVLTSEDAKSLFETWFLDHINDESGPYPNKETRKWMTEKTGIPQLQIQRWFGQRRRLQIMHWKNGQADKPNWI</sequence>
<dbReference type="GO" id="GO:0005634">
    <property type="term" value="C:nucleus"/>
    <property type="evidence" value="ECO:0007669"/>
    <property type="project" value="UniProtKB-SubCell"/>
</dbReference>
<dbReference type="CDD" id="cd00086">
    <property type="entry name" value="homeodomain"/>
    <property type="match status" value="1"/>
</dbReference>
<feature type="region of interest" description="Disordered" evidence="5">
    <location>
        <begin position="332"/>
        <end position="425"/>
    </location>
</feature>
<feature type="domain" description="Homeobox" evidence="6">
    <location>
        <begin position="563"/>
        <end position="624"/>
    </location>
</feature>
<evidence type="ECO:0000313" key="7">
    <source>
        <dbReference type="EMBL" id="KAJ3427102.1"/>
    </source>
</evidence>
<evidence type="ECO:0000256" key="2">
    <source>
        <dbReference type="ARBA" id="ARBA00023155"/>
    </source>
</evidence>
<dbReference type="GO" id="GO:0003677">
    <property type="term" value="F:DNA binding"/>
    <property type="evidence" value="ECO:0007669"/>
    <property type="project" value="UniProtKB-UniRule"/>
</dbReference>
<dbReference type="Pfam" id="PF05920">
    <property type="entry name" value="Homeobox_KN"/>
    <property type="match status" value="1"/>
</dbReference>
<comment type="subcellular location">
    <subcellularLocation>
        <location evidence="4">Nucleus</location>
    </subcellularLocation>
</comment>
<feature type="region of interest" description="Disordered" evidence="5">
    <location>
        <begin position="235"/>
        <end position="259"/>
    </location>
</feature>
<dbReference type="SMART" id="SM00389">
    <property type="entry name" value="HOX"/>
    <property type="match status" value="1"/>
</dbReference>
<gene>
    <name evidence="7" type="ORF">M0812_26681</name>
</gene>
<feature type="compositionally biased region" description="Basic residues" evidence="5">
    <location>
        <begin position="408"/>
        <end position="425"/>
    </location>
</feature>
<dbReference type="GO" id="GO:0006355">
    <property type="term" value="P:regulation of DNA-templated transcription"/>
    <property type="evidence" value="ECO:0007669"/>
    <property type="project" value="InterPro"/>
</dbReference>
<evidence type="ECO:0000313" key="8">
    <source>
        <dbReference type="Proteomes" id="UP001146793"/>
    </source>
</evidence>
<feature type="compositionally biased region" description="Basic and acidic residues" evidence="5">
    <location>
        <begin position="235"/>
        <end position="257"/>
    </location>
</feature>
<feature type="compositionally biased region" description="Basic and acidic residues" evidence="5">
    <location>
        <begin position="332"/>
        <end position="356"/>
    </location>
</feature>
<dbReference type="AlphaFoldDB" id="A0AAV7YES7"/>
<reference evidence="7" key="1">
    <citation type="submission" date="2022-08" db="EMBL/GenBank/DDBJ databases">
        <title>Novel sulphate-reducing endosymbionts in the free-living metamonad Anaeramoeba.</title>
        <authorList>
            <person name="Jerlstrom-Hultqvist J."/>
            <person name="Cepicka I."/>
            <person name="Gallot-Lavallee L."/>
            <person name="Salas-Leiva D."/>
            <person name="Curtis B.A."/>
            <person name="Zahonova K."/>
            <person name="Pipaliya S."/>
            <person name="Dacks J."/>
            <person name="Roger A.J."/>
        </authorList>
    </citation>
    <scope>NUCLEOTIDE SEQUENCE</scope>
    <source>
        <strain evidence="7">Busselton2</strain>
    </source>
</reference>
<evidence type="ECO:0000256" key="5">
    <source>
        <dbReference type="SAM" id="MobiDB-lite"/>
    </source>
</evidence>
<dbReference type="Gene3D" id="1.10.10.60">
    <property type="entry name" value="Homeodomain-like"/>
    <property type="match status" value="1"/>
</dbReference>
<proteinExistence type="predicted"/>
<dbReference type="InterPro" id="IPR001356">
    <property type="entry name" value="HD"/>
</dbReference>
<protein>
    <submittedName>
        <fullName evidence="7">Fk506-binding protein</fullName>
    </submittedName>
</protein>
<dbReference type="Proteomes" id="UP001146793">
    <property type="component" value="Unassembled WGS sequence"/>
</dbReference>
<feature type="DNA-binding region" description="Homeobox" evidence="4">
    <location>
        <begin position="565"/>
        <end position="625"/>
    </location>
</feature>
<dbReference type="EMBL" id="JANTQA010000063">
    <property type="protein sequence ID" value="KAJ3427102.1"/>
    <property type="molecule type" value="Genomic_DNA"/>
</dbReference>
<evidence type="ECO:0000256" key="4">
    <source>
        <dbReference type="PROSITE-ProRule" id="PRU00108"/>
    </source>
</evidence>
<organism evidence="7 8">
    <name type="scientific">Anaeramoeba flamelloides</name>
    <dbReference type="NCBI Taxonomy" id="1746091"/>
    <lineage>
        <taxon>Eukaryota</taxon>
        <taxon>Metamonada</taxon>
        <taxon>Anaeramoebidae</taxon>
        <taxon>Anaeramoeba</taxon>
    </lineage>
</organism>
<dbReference type="InterPro" id="IPR008422">
    <property type="entry name" value="KN_HD"/>
</dbReference>
<accession>A0AAV7YES7</accession>